<sequence length="311" mass="34866">MLPEENPERRANEREQVGSEAPVDDGIETRRVSFLEEDGSWQKGLGEVKAAVARTIRDSARERRTVSSVEDLAEWDDYLRYGQIEVRALLEEMAGEADYQDLKCLTTATGLVYFYSQTFLTEEEAARKGTVEEAKSIIAGAIRADSLEKVALTPIGDIYALAPGTGAGIVDALLDAMTHDRRYQDLKQVTAAGEVYFHSDRYLVDNYAATLLLARAGDHRATIAETVREESRIYPRTTNAACFLDYKLYGIPPDELETVIRVMLGKPEFADIKRIVHPVTNAVHLYSERYIAAEHAWAMMDWEEVGRANNP</sequence>
<dbReference type="AlphaFoldDB" id="A0A8J7J7Z6"/>
<keyword evidence="3" id="KW-1185">Reference proteome</keyword>
<reference evidence="2" key="1">
    <citation type="submission" date="2020-12" db="EMBL/GenBank/DDBJ databases">
        <title>Geomonas sp. Red875, isolated from river sediment.</title>
        <authorList>
            <person name="Xu Z."/>
            <person name="Zhang Z."/>
            <person name="Masuda Y."/>
            <person name="Itoh H."/>
            <person name="Senoo K."/>
        </authorList>
    </citation>
    <scope>NUCLEOTIDE SEQUENCE</scope>
    <source>
        <strain evidence="2">Red875</strain>
    </source>
</reference>
<evidence type="ECO:0000256" key="1">
    <source>
        <dbReference type="SAM" id="MobiDB-lite"/>
    </source>
</evidence>
<feature type="region of interest" description="Disordered" evidence="1">
    <location>
        <begin position="1"/>
        <end position="28"/>
    </location>
</feature>
<evidence type="ECO:0000313" key="3">
    <source>
        <dbReference type="Proteomes" id="UP000636888"/>
    </source>
</evidence>
<comment type="caution">
    <text evidence="2">The sequence shown here is derived from an EMBL/GenBank/DDBJ whole genome shotgun (WGS) entry which is preliminary data.</text>
</comment>
<feature type="compositionally biased region" description="Basic and acidic residues" evidence="1">
    <location>
        <begin position="1"/>
        <end position="17"/>
    </location>
</feature>
<dbReference type="EMBL" id="JAEMHM010000009">
    <property type="protein sequence ID" value="MBJ6725576.1"/>
    <property type="molecule type" value="Genomic_DNA"/>
</dbReference>
<gene>
    <name evidence="2" type="ORF">JFN93_12720</name>
</gene>
<proteinExistence type="predicted"/>
<evidence type="ECO:0000313" key="2">
    <source>
        <dbReference type="EMBL" id="MBJ6725576.1"/>
    </source>
</evidence>
<accession>A0A8J7J7Z6</accession>
<organism evidence="2 3">
    <name type="scientific">Geomesophilobacter sediminis</name>
    <dbReference type="NCBI Taxonomy" id="2798584"/>
    <lineage>
        <taxon>Bacteria</taxon>
        <taxon>Pseudomonadati</taxon>
        <taxon>Thermodesulfobacteriota</taxon>
        <taxon>Desulfuromonadia</taxon>
        <taxon>Geobacterales</taxon>
        <taxon>Geobacteraceae</taxon>
        <taxon>Geomesophilobacter</taxon>
    </lineage>
</organism>
<dbReference type="RefSeq" id="WP_199384464.1">
    <property type="nucleotide sequence ID" value="NZ_JAEMHM010000009.1"/>
</dbReference>
<protein>
    <submittedName>
        <fullName evidence="2">Uncharacterized protein</fullName>
    </submittedName>
</protein>
<dbReference type="Proteomes" id="UP000636888">
    <property type="component" value="Unassembled WGS sequence"/>
</dbReference>
<name>A0A8J7J7Z6_9BACT</name>